<dbReference type="Gene3D" id="3.40.50.2000">
    <property type="entry name" value="Glycogen Phosphorylase B"/>
    <property type="match status" value="2"/>
</dbReference>
<dbReference type="STRING" id="3880.A0A072UNG0"/>
<reference evidence="5" key="3">
    <citation type="submission" date="2015-04" db="UniProtKB">
        <authorList>
            <consortium name="EnsemblPlants"/>
        </authorList>
    </citation>
    <scope>IDENTIFICATION</scope>
    <source>
        <strain evidence="5">cv. Jemalong A17</strain>
    </source>
</reference>
<proteinExistence type="inferred from homology"/>
<evidence type="ECO:0000313" key="6">
    <source>
        <dbReference type="Proteomes" id="UP000002051"/>
    </source>
</evidence>
<keyword evidence="2" id="KW-0328">Glycosyltransferase</keyword>
<dbReference type="OrthoDB" id="5835829at2759"/>
<dbReference type="CDD" id="cd03784">
    <property type="entry name" value="GT1_Gtf-like"/>
    <property type="match status" value="1"/>
</dbReference>
<dbReference type="GO" id="GO:0035251">
    <property type="term" value="F:UDP-glucosyltransferase activity"/>
    <property type="evidence" value="ECO:0000318"/>
    <property type="project" value="GO_Central"/>
</dbReference>
<evidence type="ECO:0000256" key="1">
    <source>
        <dbReference type="ARBA" id="ARBA00009995"/>
    </source>
</evidence>
<evidence type="ECO:0000313" key="4">
    <source>
        <dbReference type="EMBL" id="KEH30901.1"/>
    </source>
</evidence>
<dbReference type="EMBL" id="CM001220">
    <property type="protein sequence ID" value="KEH30901.1"/>
    <property type="molecule type" value="Genomic_DNA"/>
</dbReference>
<keyword evidence="3" id="KW-0808">Transferase</keyword>
<comment type="similarity">
    <text evidence="1">Belongs to the UDP-glycosyltransferase family.</text>
</comment>
<reference evidence="4 6" key="2">
    <citation type="journal article" date="2014" name="BMC Genomics">
        <title>An improved genome release (version Mt4.0) for the model legume Medicago truncatula.</title>
        <authorList>
            <person name="Tang H."/>
            <person name="Krishnakumar V."/>
            <person name="Bidwell S."/>
            <person name="Rosen B."/>
            <person name="Chan A."/>
            <person name="Zhou S."/>
            <person name="Gentzbittel L."/>
            <person name="Childs K.L."/>
            <person name="Yandell M."/>
            <person name="Gundlach H."/>
            <person name="Mayer K.F."/>
            <person name="Schwartz D.C."/>
            <person name="Town C.D."/>
        </authorList>
    </citation>
    <scope>GENOME REANNOTATION</scope>
    <source>
        <strain evidence="4">A17</strain>
        <strain evidence="5 6">cv. Jemalong A17</strain>
    </source>
</reference>
<dbReference type="FunFam" id="3.40.50.2000:FF:000071">
    <property type="entry name" value="Glycosyltransferase"/>
    <property type="match status" value="1"/>
</dbReference>
<dbReference type="PANTHER" id="PTHR48047">
    <property type="entry name" value="GLYCOSYLTRANSFERASE"/>
    <property type="match status" value="1"/>
</dbReference>
<dbReference type="EnsemblPlants" id="KEH30901">
    <property type="protein sequence ID" value="KEH30901"/>
    <property type="gene ID" value="MTR_4g485620"/>
</dbReference>
<name>A0A072UNG0_MEDTR</name>
<evidence type="ECO:0000313" key="5">
    <source>
        <dbReference type="EnsemblPlants" id="KEH30901"/>
    </source>
</evidence>
<keyword evidence="6" id="KW-1185">Reference proteome</keyword>
<dbReference type="SUPFAM" id="SSF53756">
    <property type="entry name" value="UDP-Glycosyltransferase/glycogen phosphorylase"/>
    <property type="match status" value="1"/>
</dbReference>
<dbReference type="FunFam" id="3.40.50.2000:FF:000047">
    <property type="entry name" value="Glycosyltransferase"/>
    <property type="match status" value="1"/>
</dbReference>
<dbReference type="InterPro" id="IPR002213">
    <property type="entry name" value="UDP_glucos_trans"/>
</dbReference>
<evidence type="ECO:0000256" key="3">
    <source>
        <dbReference type="ARBA" id="ARBA00022679"/>
    </source>
</evidence>
<dbReference type="AlphaFoldDB" id="A0A072UNG0"/>
<reference evidence="4 6" key="1">
    <citation type="journal article" date="2011" name="Nature">
        <title>The Medicago genome provides insight into the evolution of rhizobial symbioses.</title>
        <authorList>
            <person name="Young N.D."/>
            <person name="Debelle F."/>
            <person name="Oldroyd G.E."/>
            <person name="Geurts R."/>
            <person name="Cannon S.B."/>
            <person name="Udvardi M.K."/>
            <person name="Benedito V.A."/>
            <person name="Mayer K.F."/>
            <person name="Gouzy J."/>
            <person name="Schoof H."/>
            <person name="Van de Peer Y."/>
            <person name="Proost S."/>
            <person name="Cook D.R."/>
            <person name="Meyers B.C."/>
            <person name="Spannagl M."/>
            <person name="Cheung F."/>
            <person name="De Mita S."/>
            <person name="Krishnakumar V."/>
            <person name="Gundlach H."/>
            <person name="Zhou S."/>
            <person name="Mudge J."/>
            <person name="Bharti A.K."/>
            <person name="Murray J.D."/>
            <person name="Naoumkina M.A."/>
            <person name="Rosen B."/>
            <person name="Silverstein K.A."/>
            <person name="Tang H."/>
            <person name="Rombauts S."/>
            <person name="Zhao P.X."/>
            <person name="Zhou P."/>
            <person name="Barbe V."/>
            <person name="Bardou P."/>
            <person name="Bechner M."/>
            <person name="Bellec A."/>
            <person name="Berger A."/>
            <person name="Berges H."/>
            <person name="Bidwell S."/>
            <person name="Bisseling T."/>
            <person name="Choisne N."/>
            <person name="Couloux A."/>
            <person name="Denny R."/>
            <person name="Deshpande S."/>
            <person name="Dai X."/>
            <person name="Doyle J.J."/>
            <person name="Dudez A.M."/>
            <person name="Farmer A.D."/>
            <person name="Fouteau S."/>
            <person name="Franken C."/>
            <person name="Gibelin C."/>
            <person name="Gish J."/>
            <person name="Goldstein S."/>
            <person name="Gonzalez A.J."/>
            <person name="Green P.J."/>
            <person name="Hallab A."/>
            <person name="Hartog M."/>
            <person name="Hua A."/>
            <person name="Humphray S.J."/>
            <person name="Jeong D.H."/>
            <person name="Jing Y."/>
            <person name="Jocker A."/>
            <person name="Kenton S.M."/>
            <person name="Kim D.J."/>
            <person name="Klee K."/>
            <person name="Lai H."/>
            <person name="Lang C."/>
            <person name="Lin S."/>
            <person name="Macmil S.L."/>
            <person name="Magdelenat G."/>
            <person name="Matthews L."/>
            <person name="McCorrison J."/>
            <person name="Monaghan E.L."/>
            <person name="Mun J.H."/>
            <person name="Najar F.Z."/>
            <person name="Nicholson C."/>
            <person name="Noirot C."/>
            <person name="O'Bleness M."/>
            <person name="Paule C.R."/>
            <person name="Poulain J."/>
            <person name="Prion F."/>
            <person name="Qin B."/>
            <person name="Qu C."/>
            <person name="Retzel E.F."/>
            <person name="Riddle C."/>
            <person name="Sallet E."/>
            <person name="Samain S."/>
            <person name="Samson N."/>
            <person name="Sanders I."/>
            <person name="Saurat O."/>
            <person name="Scarpelli C."/>
            <person name="Schiex T."/>
            <person name="Segurens B."/>
            <person name="Severin A.J."/>
            <person name="Sherrier D.J."/>
            <person name="Shi R."/>
            <person name="Sims S."/>
            <person name="Singer S.R."/>
            <person name="Sinharoy S."/>
            <person name="Sterck L."/>
            <person name="Viollet A."/>
            <person name="Wang B.B."/>
            <person name="Wang K."/>
            <person name="Wang M."/>
            <person name="Wang X."/>
            <person name="Warfsmann J."/>
            <person name="Weissenbach J."/>
            <person name="White D.D."/>
            <person name="White J.D."/>
            <person name="Wiley G.B."/>
            <person name="Wincker P."/>
            <person name="Xing Y."/>
            <person name="Yang L."/>
            <person name="Yao Z."/>
            <person name="Ying F."/>
            <person name="Zhai J."/>
            <person name="Zhou L."/>
            <person name="Zuber A."/>
            <person name="Denarie J."/>
            <person name="Dixon R.A."/>
            <person name="May G.D."/>
            <person name="Schwartz D.C."/>
            <person name="Rogers J."/>
            <person name="Quetier F."/>
            <person name="Town C.D."/>
            <person name="Roe B.A."/>
        </authorList>
    </citation>
    <scope>NUCLEOTIDE SEQUENCE [LARGE SCALE GENOMIC DNA]</scope>
    <source>
        <strain evidence="4">A17</strain>
        <strain evidence="5 6">cv. Jemalong A17</strain>
    </source>
</reference>
<accession>A0A072UNG0</accession>
<dbReference type="KEGG" id="mtr:25494453"/>
<organism evidence="4 6">
    <name type="scientific">Medicago truncatula</name>
    <name type="common">Barrel medic</name>
    <name type="synonym">Medicago tribuloides</name>
    <dbReference type="NCBI Taxonomy" id="3880"/>
    <lineage>
        <taxon>Eukaryota</taxon>
        <taxon>Viridiplantae</taxon>
        <taxon>Streptophyta</taxon>
        <taxon>Embryophyta</taxon>
        <taxon>Tracheophyta</taxon>
        <taxon>Spermatophyta</taxon>
        <taxon>Magnoliopsida</taxon>
        <taxon>eudicotyledons</taxon>
        <taxon>Gunneridae</taxon>
        <taxon>Pentapetalae</taxon>
        <taxon>rosids</taxon>
        <taxon>fabids</taxon>
        <taxon>Fabales</taxon>
        <taxon>Fabaceae</taxon>
        <taxon>Papilionoideae</taxon>
        <taxon>50 kb inversion clade</taxon>
        <taxon>NPAAA clade</taxon>
        <taxon>Hologalegina</taxon>
        <taxon>IRL clade</taxon>
        <taxon>Trifolieae</taxon>
        <taxon>Medicago</taxon>
    </lineage>
</organism>
<evidence type="ECO:0000256" key="2">
    <source>
        <dbReference type="ARBA" id="ARBA00022676"/>
    </source>
</evidence>
<dbReference type="PANTHER" id="PTHR48047:SF45">
    <property type="entry name" value="SCOPOLETIN GLUCOSYLTRANSFERASE-LIKE"/>
    <property type="match status" value="1"/>
</dbReference>
<gene>
    <name evidence="5" type="primary">25494453</name>
    <name evidence="4" type="ordered locus">MTR_4g485620</name>
</gene>
<sequence>MIPTIDMAKIFASKGVKATIVTTPLNKPFFSRSIEQFKIHFNNIDIQTIKFPCVEGGLPEGCENVDAIPTISLLPTFFTATKLLQQPFEELLLQQKPHCIVADMFFPWATDSATKFGIPRIVFHATGFFSLCVSQCLEQYEPFKNVSSETEEFFIPNLPGNIKMTRLQLPNIFTKNDAITQNIAKLYAEMRESEARSYGVIVNSFYELDGVYADYYREVLGKKEWHIGPFSVYNRDMDTSYCRKEPSINKHECLKWLDTKDINSIVYVCFGSKNHFLNSQLKEIAMGLEASGKDFVWVVKKNAEDREIKGLLEFEKRMKGKGLIIRGWSPQLLILQHKAIGAIVTHCGWNLTLESVAAGVPMITWPIAPEQFYNEKLVTDVLKIGVPVGAKTWDGKVSDKVHWDAVEKAVKKVMEGEEAKEMRNKAKVLAKMAKKAVEEGGSSYSQLNALIEELGSLCHHQHISKE</sequence>
<dbReference type="Proteomes" id="UP000002051">
    <property type="component" value="Chromosome 4"/>
</dbReference>
<dbReference type="HOGENOM" id="CLU_001724_2_2_1"/>
<protein>
    <submittedName>
        <fullName evidence="4">Flavonoid glucosyltransferase</fullName>
    </submittedName>
</protein>
<dbReference type="Pfam" id="PF00201">
    <property type="entry name" value="UDPGT"/>
    <property type="match status" value="1"/>
</dbReference>